<comment type="subcellular location">
    <subcellularLocation>
        <location evidence="1">Nucleus</location>
    </subcellularLocation>
</comment>
<evidence type="ECO:0000313" key="10">
    <source>
        <dbReference type="EMBL" id="KAH7012088.1"/>
    </source>
</evidence>
<evidence type="ECO:0000256" key="8">
    <source>
        <dbReference type="PROSITE-ProRule" id="PRU00042"/>
    </source>
</evidence>
<organism evidence="10 11">
    <name type="scientific">Microdochium trichocladiopsis</name>
    <dbReference type="NCBI Taxonomy" id="1682393"/>
    <lineage>
        <taxon>Eukaryota</taxon>
        <taxon>Fungi</taxon>
        <taxon>Dikarya</taxon>
        <taxon>Ascomycota</taxon>
        <taxon>Pezizomycotina</taxon>
        <taxon>Sordariomycetes</taxon>
        <taxon>Xylariomycetidae</taxon>
        <taxon>Xylariales</taxon>
        <taxon>Microdochiaceae</taxon>
        <taxon>Microdochium</taxon>
    </lineage>
</organism>
<dbReference type="PANTHER" id="PTHR46179:SF13">
    <property type="entry name" value="C2H2-TYPE DOMAIN-CONTAINING PROTEIN"/>
    <property type="match status" value="1"/>
</dbReference>
<keyword evidence="3 8" id="KW-0863">Zinc-finger</keyword>
<keyword evidence="5" id="KW-0805">Transcription regulation</keyword>
<accession>A0A9P8XTG2</accession>
<keyword evidence="6" id="KW-0804">Transcription</keyword>
<dbReference type="PROSITE" id="PS00028">
    <property type="entry name" value="ZINC_FINGER_C2H2_1"/>
    <property type="match status" value="4"/>
</dbReference>
<feature type="domain" description="C2H2-type" evidence="9">
    <location>
        <begin position="129"/>
        <end position="158"/>
    </location>
</feature>
<dbReference type="PROSITE" id="PS50157">
    <property type="entry name" value="ZINC_FINGER_C2H2_2"/>
    <property type="match status" value="7"/>
</dbReference>
<dbReference type="InterPro" id="IPR013087">
    <property type="entry name" value="Znf_C2H2_type"/>
</dbReference>
<sequence length="360" mass="42100">MAHKSPDGLLAFVMEMPVSGIDNILYGFSMTAKLAVRWVKADALAPFELMGREIDHLEIGDVESAVNHLESLEEVLQLRKRDIWVRSLMETHRRREIYKCIFDDCPSTFKKHKYLVQHLETVHSDARPFVCEVEGCTWEFKTQTALRNHEFAHTDERPHHCRKELCTYSFKTSYALNQHTTLTHSTQRPFRCPLSGCNHHSKRRGDLKKHVEGHSAQYPHACADCHMRYKLRDTLNAHIKYCHSDIREFECDCGEKFKRKGDLKTHKNTVHVDQRKFRCPSCDWSSKYKKDLKRHEATAHSEERPHKCTHPGCEHRSKTLKLLAQHKKTHKTQCFSYSKCGQEFKSDASRQSHEAKPHTQ</sequence>
<evidence type="ECO:0000256" key="3">
    <source>
        <dbReference type="ARBA" id="ARBA00022771"/>
    </source>
</evidence>
<keyword evidence="7" id="KW-0539">Nucleus</keyword>
<evidence type="ECO:0000256" key="1">
    <source>
        <dbReference type="ARBA" id="ARBA00004123"/>
    </source>
</evidence>
<evidence type="ECO:0000256" key="4">
    <source>
        <dbReference type="ARBA" id="ARBA00022833"/>
    </source>
</evidence>
<dbReference type="Gene3D" id="3.30.160.60">
    <property type="entry name" value="Classic Zinc Finger"/>
    <property type="match status" value="5"/>
</dbReference>
<feature type="domain" description="C2H2-type" evidence="9">
    <location>
        <begin position="220"/>
        <end position="248"/>
    </location>
</feature>
<feature type="domain" description="C2H2-type" evidence="9">
    <location>
        <begin position="249"/>
        <end position="276"/>
    </location>
</feature>
<gene>
    <name evidence="10" type="ORF">B0I36DRAFT_400036</name>
</gene>
<dbReference type="SMART" id="SM00355">
    <property type="entry name" value="ZnF_C2H2"/>
    <property type="match status" value="9"/>
</dbReference>
<feature type="domain" description="C2H2-type" evidence="9">
    <location>
        <begin position="159"/>
        <end position="189"/>
    </location>
</feature>
<proteinExistence type="predicted"/>
<evidence type="ECO:0000256" key="2">
    <source>
        <dbReference type="ARBA" id="ARBA00022723"/>
    </source>
</evidence>
<dbReference type="InterPro" id="IPR036236">
    <property type="entry name" value="Znf_C2H2_sf"/>
</dbReference>
<dbReference type="OrthoDB" id="654211at2759"/>
<keyword evidence="2" id="KW-0479">Metal-binding</keyword>
<dbReference type="InterPro" id="IPR051061">
    <property type="entry name" value="Zinc_finger_trans_reg"/>
</dbReference>
<evidence type="ECO:0000313" key="11">
    <source>
        <dbReference type="Proteomes" id="UP000756346"/>
    </source>
</evidence>
<dbReference type="Proteomes" id="UP000756346">
    <property type="component" value="Unassembled WGS sequence"/>
</dbReference>
<dbReference type="Pfam" id="PF00096">
    <property type="entry name" value="zf-C2H2"/>
    <property type="match status" value="2"/>
</dbReference>
<dbReference type="EMBL" id="JAGTJQ010000015">
    <property type="protein sequence ID" value="KAH7012088.1"/>
    <property type="molecule type" value="Genomic_DNA"/>
</dbReference>
<dbReference type="GO" id="GO:0008270">
    <property type="term" value="F:zinc ion binding"/>
    <property type="evidence" value="ECO:0007669"/>
    <property type="project" value="UniProtKB-KW"/>
</dbReference>
<evidence type="ECO:0000256" key="5">
    <source>
        <dbReference type="ARBA" id="ARBA00023015"/>
    </source>
</evidence>
<evidence type="ECO:0000256" key="7">
    <source>
        <dbReference type="ARBA" id="ARBA00023242"/>
    </source>
</evidence>
<dbReference type="GO" id="GO:0005634">
    <property type="term" value="C:nucleus"/>
    <property type="evidence" value="ECO:0007669"/>
    <property type="project" value="UniProtKB-SubCell"/>
</dbReference>
<dbReference type="GeneID" id="70191204"/>
<dbReference type="GO" id="GO:0006357">
    <property type="term" value="P:regulation of transcription by RNA polymerase II"/>
    <property type="evidence" value="ECO:0007669"/>
    <property type="project" value="TreeGrafter"/>
</dbReference>
<protein>
    <recommendedName>
        <fullName evidence="9">C2H2-type domain-containing protein</fullName>
    </recommendedName>
</protein>
<feature type="domain" description="C2H2-type" evidence="9">
    <location>
        <begin position="190"/>
        <end position="219"/>
    </location>
</feature>
<dbReference type="PANTHER" id="PTHR46179">
    <property type="entry name" value="ZINC FINGER PROTEIN"/>
    <property type="match status" value="1"/>
</dbReference>
<feature type="domain" description="C2H2-type" evidence="9">
    <location>
        <begin position="277"/>
        <end position="305"/>
    </location>
</feature>
<comment type="caution">
    <text evidence="10">The sequence shown here is derived from an EMBL/GenBank/DDBJ whole genome shotgun (WGS) entry which is preliminary data.</text>
</comment>
<evidence type="ECO:0000256" key="6">
    <source>
        <dbReference type="ARBA" id="ARBA00023163"/>
    </source>
</evidence>
<evidence type="ECO:0000259" key="9">
    <source>
        <dbReference type="PROSITE" id="PS50157"/>
    </source>
</evidence>
<dbReference type="RefSeq" id="XP_046004464.1">
    <property type="nucleotide sequence ID" value="XM_046161658.1"/>
</dbReference>
<keyword evidence="4" id="KW-0862">Zinc</keyword>
<name>A0A9P8XTG2_9PEZI</name>
<dbReference type="AlphaFoldDB" id="A0A9P8XTG2"/>
<keyword evidence="11" id="KW-1185">Reference proteome</keyword>
<feature type="domain" description="C2H2-type" evidence="9">
    <location>
        <begin position="98"/>
        <end position="128"/>
    </location>
</feature>
<dbReference type="SUPFAM" id="SSF57667">
    <property type="entry name" value="beta-beta-alpha zinc fingers"/>
    <property type="match status" value="4"/>
</dbReference>
<reference evidence="10" key="1">
    <citation type="journal article" date="2021" name="Nat. Commun.">
        <title>Genetic determinants of endophytism in the Arabidopsis root mycobiome.</title>
        <authorList>
            <person name="Mesny F."/>
            <person name="Miyauchi S."/>
            <person name="Thiergart T."/>
            <person name="Pickel B."/>
            <person name="Atanasova L."/>
            <person name="Karlsson M."/>
            <person name="Huettel B."/>
            <person name="Barry K.W."/>
            <person name="Haridas S."/>
            <person name="Chen C."/>
            <person name="Bauer D."/>
            <person name="Andreopoulos W."/>
            <person name="Pangilinan J."/>
            <person name="LaButti K."/>
            <person name="Riley R."/>
            <person name="Lipzen A."/>
            <person name="Clum A."/>
            <person name="Drula E."/>
            <person name="Henrissat B."/>
            <person name="Kohler A."/>
            <person name="Grigoriev I.V."/>
            <person name="Martin F.M."/>
            <person name="Hacquard S."/>
        </authorList>
    </citation>
    <scope>NUCLEOTIDE SEQUENCE</scope>
    <source>
        <strain evidence="10">MPI-CAGE-CH-0230</strain>
    </source>
</reference>